<evidence type="ECO:0000256" key="9">
    <source>
        <dbReference type="ARBA" id="ARBA00022840"/>
    </source>
</evidence>
<reference evidence="16" key="1">
    <citation type="submission" date="2022-10" db="EMBL/GenBank/DDBJ databases">
        <authorList>
            <person name="Chen Y."/>
            <person name="Dougan E. K."/>
            <person name="Chan C."/>
            <person name="Rhodes N."/>
            <person name="Thang M."/>
        </authorList>
    </citation>
    <scope>NUCLEOTIDE SEQUENCE</scope>
</reference>
<protein>
    <recommendedName>
        <fullName evidence="12">cGMP-dependent protein kinase</fullName>
    </recommendedName>
</protein>
<dbReference type="GO" id="GO:0046872">
    <property type="term" value="F:metal ion binding"/>
    <property type="evidence" value="ECO:0007669"/>
    <property type="project" value="UniProtKB-KW"/>
</dbReference>
<keyword evidence="8 18" id="KW-0418">Kinase</keyword>
<evidence type="ECO:0000313" key="18">
    <source>
        <dbReference type="EMBL" id="CAL4806738.1"/>
    </source>
</evidence>
<organism evidence="16">
    <name type="scientific">Cladocopium goreaui</name>
    <dbReference type="NCBI Taxonomy" id="2562237"/>
    <lineage>
        <taxon>Eukaryota</taxon>
        <taxon>Sar</taxon>
        <taxon>Alveolata</taxon>
        <taxon>Dinophyceae</taxon>
        <taxon>Suessiales</taxon>
        <taxon>Symbiodiniaceae</taxon>
        <taxon>Cladocopium</taxon>
    </lineage>
</organism>
<dbReference type="SMART" id="SM00100">
    <property type="entry name" value="cNMP"/>
    <property type="match status" value="3"/>
</dbReference>
<keyword evidence="3" id="KW-0723">Serine/threonine-protein kinase</keyword>
<evidence type="ECO:0000256" key="5">
    <source>
        <dbReference type="ARBA" id="ARBA00022679"/>
    </source>
</evidence>
<dbReference type="SMART" id="SM00220">
    <property type="entry name" value="S_TKc"/>
    <property type="match status" value="1"/>
</dbReference>
<comment type="cofactor">
    <cofactor evidence="1">
        <name>Mg(2+)</name>
        <dbReference type="ChEBI" id="CHEBI:18420"/>
    </cofactor>
</comment>
<dbReference type="Gene3D" id="1.10.510.10">
    <property type="entry name" value="Transferase(Phosphotransferase) domain 1"/>
    <property type="match status" value="1"/>
</dbReference>
<keyword evidence="4" id="KW-0140">cGMP</keyword>
<dbReference type="OrthoDB" id="415676at2759"/>
<evidence type="ECO:0000313" key="17">
    <source>
        <dbReference type="EMBL" id="CAL1172801.1"/>
    </source>
</evidence>
<accession>A0A9P1GQQ0</accession>
<feature type="domain" description="Cyclic nucleotide-binding" evidence="15">
    <location>
        <begin position="26"/>
        <end position="102"/>
    </location>
</feature>
<keyword evidence="19" id="KW-1185">Reference proteome</keyword>
<dbReference type="Pfam" id="PF00027">
    <property type="entry name" value="cNMP_binding"/>
    <property type="match status" value="2"/>
</dbReference>
<dbReference type="Proteomes" id="UP001152797">
    <property type="component" value="Unassembled WGS sequence"/>
</dbReference>
<dbReference type="InterPro" id="IPR014710">
    <property type="entry name" value="RmlC-like_jellyroll"/>
</dbReference>
<name>A0A9P1GQQ0_9DINO</name>
<evidence type="ECO:0000313" key="19">
    <source>
        <dbReference type="Proteomes" id="UP001152797"/>
    </source>
</evidence>
<gene>
    <name evidence="16" type="ORF">C1SCF055_LOCUS43927</name>
</gene>
<dbReference type="PROSITE" id="PS50042">
    <property type="entry name" value="CNMP_BINDING_3"/>
    <property type="match status" value="3"/>
</dbReference>
<dbReference type="Pfam" id="PF00069">
    <property type="entry name" value="Pkinase"/>
    <property type="match status" value="1"/>
</dbReference>
<dbReference type="InterPro" id="IPR018488">
    <property type="entry name" value="cNMP-bd_CS"/>
</dbReference>
<evidence type="ECO:0000256" key="1">
    <source>
        <dbReference type="ARBA" id="ARBA00001946"/>
    </source>
</evidence>
<feature type="domain" description="Cyclic nucleotide-binding" evidence="15">
    <location>
        <begin position="422"/>
        <end position="521"/>
    </location>
</feature>
<dbReference type="PROSITE" id="PS50011">
    <property type="entry name" value="PROTEIN_KINASE_DOM"/>
    <property type="match status" value="1"/>
</dbReference>
<dbReference type="AlphaFoldDB" id="A0A9P1GQQ0"/>
<evidence type="ECO:0000256" key="4">
    <source>
        <dbReference type="ARBA" id="ARBA00022535"/>
    </source>
</evidence>
<dbReference type="GO" id="GO:0005524">
    <property type="term" value="F:ATP binding"/>
    <property type="evidence" value="ECO:0007669"/>
    <property type="project" value="UniProtKB-UniRule"/>
</dbReference>
<evidence type="ECO:0000256" key="3">
    <source>
        <dbReference type="ARBA" id="ARBA00022527"/>
    </source>
</evidence>
<keyword evidence="6" id="KW-0479">Metal-binding</keyword>
<proteinExistence type="predicted"/>
<dbReference type="GO" id="GO:0030553">
    <property type="term" value="F:cGMP binding"/>
    <property type="evidence" value="ECO:0007669"/>
    <property type="project" value="UniProtKB-KW"/>
</dbReference>
<dbReference type="GO" id="GO:0004691">
    <property type="term" value="F:cAMP-dependent protein kinase activity"/>
    <property type="evidence" value="ECO:0007669"/>
    <property type="project" value="TreeGrafter"/>
</dbReference>
<dbReference type="PROSITE" id="PS00889">
    <property type="entry name" value="CNMP_BINDING_2"/>
    <property type="match status" value="1"/>
</dbReference>
<dbReference type="PANTHER" id="PTHR24353">
    <property type="entry name" value="CYCLIC NUCLEOTIDE-DEPENDENT PROTEIN KINASE"/>
    <property type="match status" value="1"/>
</dbReference>
<dbReference type="InterPro" id="IPR017441">
    <property type="entry name" value="Protein_kinase_ATP_BS"/>
</dbReference>
<evidence type="ECO:0000259" key="15">
    <source>
        <dbReference type="PROSITE" id="PS50042"/>
    </source>
</evidence>
<keyword evidence="5" id="KW-0808">Transferase</keyword>
<evidence type="ECO:0000256" key="10">
    <source>
        <dbReference type="ARBA" id="ARBA00022842"/>
    </source>
</evidence>
<comment type="caution">
    <text evidence="16">The sequence shown here is derived from an EMBL/GenBank/DDBJ whole genome shotgun (WGS) entry which is preliminary data.</text>
</comment>
<keyword evidence="10" id="KW-0460">Magnesium</keyword>
<dbReference type="InterPro" id="IPR008271">
    <property type="entry name" value="Ser/Thr_kinase_AS"/>
</dbReference>
<evidence type="ECO:0000259" key="14">
    <source>
        <dbReference type="PROSITE" id="PS50011"/>
    </source>
</evidence>
<dbReference type="InterPro" id="IPR000595">
    <property type="entry name" value="cNMP-bd_dom"/>
</dbReference>
<dbReference type="CDD" id="cd00038">
    <property type="entry name" value="CAP_ED"/>
    <property type="match status" value="3"/>
</dbReference>
<keyword evidence="7 13" id="KW-0547">Nucleotide-binding</keyword>
<dbReference type="SUPFAM" id="SSF56112">
    <property type="entry name" value="Protein kinase-like (PK-like)"/>
    <property type="match status" value="1"/>
</dbReference>
<dbReference type="InterPro" id="IPR000719">
    <property type="entry name" value="Prot_kinase_dom"/>
</dbReference>
<dbReference type="GO" id="GO:0005952">
    <property type="term" value="C:cAMP-dependent protein kinase complex"/>
    <property type="evidence" value="ECO:0007669"/>
    <property type="project" value="TreeGrafter"/>
</dbReference>
<dbReference type="EMBL" id="CAMXCT010006749">
    <property type="protein sequence ID" value="CAI4019426.1"/>
    <property type="molecule type" value="Genomic_DNA"/>
</dbReference>
<dbReference type="PROSITE" id="PS00107">
    <property type="entry name" value="PROTEIN_KINASE_ATP"/>
    <property type="match status" value="1"/>
</dbReference>
<dbReference type="EMBL" id="CAMXCT030006749">
    <property type="protein sequence ID" value="CAL4806738.1"/>
    <property type="molecule type" value="Genomic_DNA"/>
</dbReference>
<reference evidence="17" key="2">
    <citation type="submission" date="2024-04" db="EMBL/GenBank/DDBJ databases">
        <authorList>
            <person name="Chen Y."/>
            <person name="Shah S."/>
            <person name="Dougan E. K."/>
            <person name="Thang M."/>
            <person name="Chan C."/>
        </authorList>
    </citation>
    <scope>NUCLEOTIDE SEQUENCE [LARGE SCALE GENOMIC DNA]</scope>
</reference>
<feature type="domain" description="Cyclic nucleotide-binding" evidence="15">
    <location>
        <begin position="152"/>
        <end position="262"/>
    </location>
</feature>
<evidence type="ECO:0000256" key="12">
    <source>
        <dbReference type="ARBA" id="ARBA00024113"/>
    </source>
</evidence>
<evidence type="ECO:0000256" key="8">
    <source>
        <dbReference type="ARBA" id="ARBA00022777"/>
    </source>
</evidence>
<keyword evidence="9 13" id="KW-0067">ATP-binding</keyword>
<dbReference type="InterPro" id="IPR018490">
    <property type="entry name" value="cNMP-bd_dom_sf"/>
</dbReference>
<dbReference type="PROSITE" id="PS00108">
    <property type="entry name" value="PROTEIN_KINASE_ST"/>
    <property type="match status" value="1"/>
</dbReference>
<keyword evidence="2" id="KW-0963">Cytoplasm</keyword>
<evidence type="ECO:0000256" key="13">
    <source>
        <dbReference type="PROSITE-ProRule" id="PRU10141"/>
    </source>
</evidence>
<dbReference type="SUPFAM" id="SSF51206">
    <property type="entry name" value="cAMP-binding domain-like"/>
    <property type="match status" value="3"/>
</dbReference>
<feature type="binding site" evidence="13">
    <location>
        <position position="574"/>
    </location>
    <ligand>
        <name>ATP</name>
        <dbReference type="ChEBI" id="CHEBI:30616"/>
    </ligand>
</feature>
<sequence length="883" mass="98081">MNSAPKGPYSDGKRPCVADSEASSLVLNALKRDRFAAVLDDPDLEQVSLQMEVSEVSGVVFREGAPADTVLVLQEGSLEVSVCGRHLETLGPGACVGSAGVLRKFHLHTVSTPSGISALVWSTSIHEICRLLNKWEEKHHAENWKLIERILLFDFLPDQQKARLSELPVRVQVFQAGDLVSSKGDMVSSIFVVKTGRLRGVLDPPGHHPTPRLHAKYLPGDVVCSGCCLPQRRQFPLRWHVVADTDCKMLSLDFQTLLQLFGDDLDECLQRAFMVFGLNQVPFMAGFSCTQKLLLAKAMEVAVYKPGETLVDVQFAVIFDGAMLVERDDVVEELGHGDRYIDSTLFSPQEEAERIDLDCPEDQAPLSEAARLVAGDAGLTVATLAGKGAAQAFKELGVSPVLSAEDTTDIALEVLQARRVSVLRHLSCNQIERLVKQLVPRVYACETLIFEQGEIGTAFYIIASGQVQVSIDGKPVRTLARHGHFGERALLFEEPRSASVRVLSVEAELWCLEKAAFVEVLTDHLREEIMRRIEIQDSNVELQDLTHVRVIGIGGFGNVRLVEDRHTGLRYALKQVKKVDGIVPDHVRGECGLLAEMDHPFILDIMNTYETSTSLYILMEYIMGGTLRHVIKVSGALDRAAACFYVGSLILVLEVLHDRNIVYRDLKPENVMVDSRGYVKLIDFGIAKRLDQDGRTFTCIGSPHYMAPEAILSRREGYGTEVDTWALGILLFELVCGCRPFGDGVKDKQEVFEAILKQALKFPESYSDECGRDLLQAMLQKSPENRLGDGVFGWDDIKEHPYFTEPSSNLFDGIVERLVRPPYTPTGECPCDGVPQEVTKDQWREEKTIARTRTTLVRRAVRLEGAEKVGGRETQCTKKTRGQ</sequence>
<evidence type="ECO:0000256" key="2">
    <source>
        <dbReference type="ARBA" id="ARBA00022490"/>
    </source>
</evidence>
<keyword evidence="11" id="KW-0142">cGMP-binding</keyword>
<evidence type="ECO:0000256" key="6">
    <source>
        <dbReference type="ARBA" id="ARBA00022723"/>
    </source>
</evidence>
<evidence type="ECO:0000313" key="16">
    <source>
        <dbReference type="EMBL" id="CAI4019426.1"/>
    </source>
</evidence>
<dbReference type="Gene3D" id="3.30.200.20">
    <property type="entry name" value="Phosphorylase Kinase, domain 1"/>
    <property type="match status" value="1"/>
</dbReference>
<dbReference type="Gene3D" id="2.60.120.10">
    <property type="entry name" value="Jelly Rolls"/>
    <property type="match status" value="3"/>
</dbReference>
<dbReference type="EMBL" id="CAMXCT020006749">
    <property type="protein sequence ID" value="CAL1172801.1"/>
    <property type="molecule type" value="Genomic_DNA"/>
</dbReference>
<evidence type="ECO:0000256" key="11">
    <source>
        <dbReference type="ARBA" id="ARBA00022992"/>
    </source>
</evidence>
<feature type="domain" description="Protein kinase" evidence="14">
    <location>
        <begin position="545"/>
        <end position="803"/>
    </location>
</feature>
<evidence type="ECO:0000256" key="7">
    <source>
        <dbReference type="ARBA" id="ARBA00022741"/>
    </source>
</evidence>
<dbReference type="InterPro" id="IPR011009">
    <property type="entry name" value="Kinase-like_dom_sf"/>
</dbReference>
<dbReference type="PANTHER" id="PTHR24353:SF37">
    <property type="entry name" value="CAMP-DEPENDENT PROTEIN KINASE CATALYTIC SUBUNIT PRKX"/>
    <property type="match status" value="1"/>
</dbReference>